<name>A0A086YCA9_9RHOB</name>
<evidence type="ECO:0000313" key="3">
    <source>
        <dbReference type="Proteomes" id="UP000028826"/>
    </source>
</evidence>
<dbReference type="InterPro" id="IPR010642">
    <property type="entry name" value="Invasion_prot_B"/>
</dbReference>
<dbReference type="Pfam" id="PF06776">
    <property type="entry name" value="IalB"/>
    <property type="match status" value="1"/>
</dbReference>
<proteinExistence type="predicted"/>
<keyword evidence="1" id="KW-0732">Signal</keyword>
<dbReference type="Proteomes" id="UP000028826">
    <property type="component" value="Unassembled WGS sequence"/>
</dbReference>
<accession>A0A086YCA9</accession>
<organism evidence="2 3">
    <name type="scientific">Haematobacter massiliensis</name>
    <dbReference type="NCBI Taxonomy" id="195105"/>
    <lineage>
        <taxon>Bacteria</taxon>
        <taxon>Pseudomonadati</taxon>
        <taxon>Pseudomonadota</taxon>
        <taxon>Alphaproteobacteria</taxon>
        <taxon>Rhodobacterales</taxon>
        <taxon>Paracoccaceae</taxon>
        <taxon>Haematobacter</taxon>
    </lineage>
</organism>
<dbReference type="eggNOG" id="COG5342">
    <property type="taxonomic scope" value="Bacteria"/>
</dbReference>
<dbReference type="STRING" id="195105.CN97_05710"/>
<dbReference type="OrthoDB" id="9806572at2"/>
<evidence type="ECO:0000256" key="1">
    <source>
        <dbReference type="SAM" id="SignalP"/>
    </source>
</evidence>
<evidence type="ECO:0000313" key="2">
    <source>
        <dbReference type="EMBL" id="KFI31909.1"/>
    </source>
</evidence>
<dbReference type="RefSeq" id="WP_035705987.1">
    <property type="nucleotide sequence ID" value="NZ_JGYG01000001.1"/>
</dbReference>
<dbReference type="EMBL" id="JGYG01000001">
    <property type="protein sequence ID" value="KFI31909.1"/>
    <property type="molecule type" value="Genomic_DNA"/>
</dbReference>
<comment type="caution">
    <text evidence="2">The sequence shown here is derived from an EMBL/GenBank/DDBJ whole genome shotgun (WGS) entry which is preliminary data.</text>
</comment>
<keyword evidence="3" id="KW-1185">Reference proteome</keyword>
<feature type="chain" id="PRO_5001817487" evidence="1">
    <location>
        <begin position="25"/>
        <end position="171"/>
    </location>
</feature>
<reference evidence="2 3" key="1">
    <citation type="submission" date="2014-03" db="EMBL/GenBank/DDBJ databases">
        <title>Genome of Haematobacter massiliensis CCUG 47968.</title>
        <authorList>
            <person name="Wang D."/>
            <person name="Wang G."/>
        </authorList>
    </citation>
    <scope>NUCLEOTIDE SEQUENCE [LARGE SCALE GENOMIC DNA]</scope>
    <source>
        <strain evidence="2 3">CCUG 47968</strain>
    </source>
</reference>
<protein>
    <submittedName>
        <fullName evidence="2">Uncharacterized protein</fullName>
    </submittedName>
</protein>
<gene>
    <name evidence="2" type="ORF">CN97_05710</name>
</gene>
<dbReference type="AlphaFoldDB" id="A0A086YCA9"/>
<sequence length="171" mass="18035">MTPRILCAIVGMTAVMGLATAASAQQTTASGQKDDWSYFASQSPKECWAVTSPKSSTASRDGKRADVSRGDIRLYITYRGGQPEVSFAGGYPFAANSTVSVDVGGSKFEMFTDGDWAWPATPADDQRLVAALRGGAEAVITGHSQRGTDTRDVFSLKGLTAAVDEAAKLCR</sequence>
<feature type="signal peptide" evidence="1">
    <location>
        <begin position="1"/>
        <end position="24"/>
    </location>
</feature>